<dbReference type="EMBL" id="CP034669">
    <property type="protein sequence ID" value="QAT81857.1"/>
    <property type="molecule type" value="Genomic_DNA"/>
</dbReference>
<accession>A0A410RIU8</accession>
<dbReference type="PANTHER" id="PTHR43711:SF1">
    <property type="entry name" value="HISTIDINE KINASE 1"/>
    <property type="match status" value="1"/>
</dbReference>
<dbReference type="SUPFAM" id="SSF55874">
    <property type="entry name" value="ATPase domain of HSP90 chaperone/DNA topoisomerase II/histidine kinase"/>
    <property type="match status" value="1"/>
</dbReference>
<reference evidence="12 13" key="1">
    <citation type="submission" date="2018-12" db="EMBL/GenBank/DDBJ databases">
        <title>Complete Genome Sequence of the Corallopyronin A producing Myxobacterium Corallococcus coralloides B035.</title>
        <authorList>
            <person name="Bouhired S.M."/>
            <person name="Rupp O."/>
            <person name="Blom J."/>
            <person name="Schaeberle T.F."/>
            <person name="Kehraus S."/>
            <person name="Schiefer A."/>
            <person name="Pfarr K."/>
            <person name="Goesmann A."/>
            <person name="Hoerauf A."/>
            <person name="Koenig G.M."/>
        </authorList>
    </citation>
    <scope>NUCLEOTIDE SEQUENCE [LARGE SCALE GENOMIC DNA]</scope>
    <source>
        <strain evidence="12 13">B035</strain>
    </source>
</reference>
<feature type="region of interest" description="Disordered" evidence="8">
    <location>
        <begin position="490"/>
        <end position="513"/>
    </location>
</feature>
<dbReference type="CDD" id="cd00075">
    <property type="entry name" value="HATPase"/>
    <property type="match status" value="1"/>
</dbReference>
<protein>
    <recommendedName>
        <fullName evidence="3">histidine kinase</fullName>
        <ecNumber evidence="3">2.7.13.3</ecNumber>
    </recommendedName>
</protein>
<feature type="domain" description="Histidine kinase" evidence="10">
    <location>
        <begin position="276"/>
        <end position="490"/>
    </location>
</feature>
<dbReference type="Gene3D" id="6.10.340.10">
    <property type="match status" value="1"/>
</dbReference>
<dbReference type="InterPro" id="IPR036097">
    <property type="entry name" value="HisK_dim/P_sf"/>
</dbReference>
<evidence type="ECO:0000259" key="11">
    <source>
        <dbReference type="PROSITE" id="PS50885"/>
    </source>
</evidence>
<feature type="transmembrane region" description="Helical" evidence="9">
    <location>
        <begin position="23"/>
        <end position="46"/>
    </location>
</feature>
<evidence type="ECO:0000256" key="8">
    <source>
        <dbReference type="SAM" id="MobiDB-lite"/>
    </source>
</evidence>
<dbReference type="Gene3D" id="1.10.287.130">
    <property type="match status" value="1"/>
</dbReference>
<evidence type="ECO:0000256" key="5">
    <source>
        <dbReference type="ARBA" id="ARBA00022679"/>
    </source>
</evidence>
<evidence type="ECO:0000256" key="2">
    <source>
        <dbReference type="ARBA" id="ARBA00004370"/>
    </source>
</evidence>
<organism evidence="12 13">
    <name type="scientific">Corallococcus coralloides</name>
    <name type="common">Myxococcus coralloides</name>
    <dbReference type="NCBI Taxonomy" id="184914"/>
    <lineage>
        <taxon>Bacteria</taxon>
        <taxon>Pseudomonadati</taxon>
        <taxon>Myxococcota</taxon>
        <taxon>Myxococcia</taxon>
        <taxon>Myxococcales</taxon>
        <taxon>Cystobacterineae</taxon>
        <taxon>Myxococcaceae</taxon>
        <taxon>Corallococcus</taxon>
    </lineage>
</organism>
<dbReference type="InterPro" id="IPR003660">
    <property type="entry name" value="HAMP_dom"/>
</dbReference>
<keyword evidence="7" id="KW-0902">Two-component regulatory system</keyword>
<evidence type="ECO:0000259" key="10">
    <source>
        <dbReference type="PROSITE" id="PS50109"/>
    </source>
</evidence>
<dbReference type="CDD" id="cd06225">
    <property type="entry name" value="HAMP"/>
    <property type="match status" value="1"/>
</dbReference>
<dbReference type="SUPFAM" id="SSF47384">
    <property type="entry name" value="Homodimeric domain of signal transducing histidine kinase"/>
    <property type="match status" value="1"/>
</dbReference>
<dbReference type="AlphaFoldDB" id="A0A410RIU8"/>
<evidence type="ECO:0000313" key="13">
    <source>
        <dbReference type="Proteomes" id="UP000288758"/>
    </source>
</evidence>
<dbReference type="Pfam" id="PF00512">
    <property type="entry name" value="HisKA"/>
    <property type="match status" value="1"/>
</dbReference>
<dbReference type="SMART" id="SM00304">
    <property type="entry name" value="HAMP"/>
    <property type="match status" value="1"/>
</dbReference>
<dbReference type="Proteomes" id="UP000288758">
    <property type="component" value="Chromosome"/>
</dbReference>
<comment type="subcellular location">
    <subcellularLocation>
        <location evidence="2">Membrane</location>
    </subcellularLocation>
</comment>
<dbReference type="GO" id="GO:0000155">
    <property type="term" value="F:phosphorelay sensor kinase activity"/>
    <property type="evidence" value="ECO:0007669"/>
    <property type="project" value="InterPro"/>
</dbReference>
<dbReference type="InterPro" id="IPR050736">
    <property type="entry name" value="Sensor_HK_Regulatory"/>
</dbReference>
<keyword evidence="9" id="KW-0812">Transmembrane</keyword>
<keyword evidence="4" id="KW-0597">Phosphoprotein</keyword>
<feature type="transmembrane region" description="Helical" evidence="9">
    <location>
        <begin position="194"/>
        <end position="214"/>
    </location>
</feature>
<evidence type="ECO:0000256" key="6">
    <source>
        <dbReference type="ARBA" id="ARBA00022777"/>
    </source>
</evidence>
<dbReference type="PANTHER" id="PTHR43711">
    <property type="entry name" value="TWO-COMPONENT HISTIDINE KINASE"/>
    <property type="match status" value="1"/>
</dbReference>
<keyword evidence="9" id="KW-1133">Transmembrane helix</keyword>
<keyword evidence="9" id="KW-0472">Membrane</keyword>
<keyword evidence="6 12" id="KW-0418">Kinase</keyword>
<dbReference type="GO" id="GO:0016020">
    <property type="term" value="C:membrane"/>
    <property type="evidence" value="ECO:0007669"/>
    <property type="project" value="UniProtKB-SubCell"/>
</dbReference>
<evidence type="ECO:0000256" key="9">
    <source>
        <dbReference type="SAM" id="Phobius"/>
    </source>
</evidence>
<dbReference type="FunFam" id="3.30.565.10:FF:000006">
    <property type="entry name" value="Sensor histidine kinase WalK"/>
    <property type="match status" value="1"/>
</dbReference>
<dbReference type="InterPro" id="IPR003661">
    <property type="entry name" value="HisK_dim/P_dom"/>
</dbReference>
<dbReference type="InterPro" id="IPR005467">
    <property type="entry name" value="His_kinase_dom"/>
</dbReference>
<proteinExistence type="predicted"/>
<dbReference type="PRINTS" id="PR00344">
    <property type="entry name" value="BCTRLSENSOR"/>
</dbReference>
<dbReference type="InterPro" id="IPR036890">
    <property type="entry name" value="HATPase_C_sf"/>
</dbReference>
<evidence type="ECO:0000313" key="12">
    <source>
        <dbReference type="EMBL" id="QAT81857.1"/>
    </source>
</evidence>
<dbReference type="Pfam" id="PF02518">
    <property type="entry name" value="HATPase_c"/>
    <property type="match status" value="1"/>
</dbReference>
<evidence type="ECO:0000256" key="1">
    <source>
        <dbReference type="ARBA" id="ARBA00000085"/>
    </source>
</evidence>
<dbReference type="PROSITE" id="PS50109">
    <property type="entry name" value="HIS_KIN"/>
    <property type="match status" value="1"/>
</dbReference>
<feature type="domain" description="HAMP" evidence="11">
    <location>
        <begin position="216"/>
        <end position="268"/>
    </location>
</feature>
<evidence type="ECO:0000256" key="3">
    <source>
        <dbReference type="ARBA" id="ARBA00012438"/>
    </source>
</evidence>
<gene>
    <name evidence="12" type="primary">gacS</name>
    <name evidence="12" type="ORF">EJ065_0248</name>
</gene>
<dbReference type="SMART" id="SM00388">
    <property type="entry name" value="HisKA"/>
    <property type="match status" value="1"/>
</dbReference>
<dbReference type="SMART" id="SM00387">
    <property type="entry name" value="HATPase_c"/>
    <property type="match status" value="1"/>
</dbReference>
<comment type="catalytic activity">
    <reaction evidence="1">
        <text>ATP + protein L-histidine = ADP + protein N-phospho-L-histidine.</text>
        <dbReference type="EC" id="2.7.13.3"/>
    </reaction>
</comment>
<dbReference type="Pfam" id="PF00672">
    <property type="entry name" value="HAMP"/>
    <property type="match status" value="1"/>
</dbReference>
<dbReference type="PROSITE" id="PS50885">
    <property type="entry name" value="HAMP"/>
    <property type="match status" value="1"/>
</dbReference>
<evidence type="ECO:0000256" key="7">
    <source>
        <dbReference type="ARBA" id="ARBA00023012"/>
    </source>
</evidence>
<sequence length="513" mass="55787">MGNHDEAGRRPKAREEAAMSLRAFFSTVVGGLVLLTMVSATLLVVLTTALERMASTLSESVEGVRQAEELEVDLLIHSRLLMAPGAPMVEDPSRGRSAPQIESDVRRQLVEMHAIASTDEERRSVSDVQWQVYAYLGAQQKPPGSEVSQAQHETTAMVLLDAALRSLERLIQINVDQAQEARQSAARWSEMADLLGLLLGLLLLTTLGLVVFWLRRFALRPVTELRSAMAGFGRGGRHLRAPEEGPLEIRDMAHTFNEMADSLTHQQEQQLAFLAGVAHDLRNPLSALKLSTALTGRGEVTPERMQRTLSLVRRQVARLDQMVGDLLDATRIEAGKLDLQPEVRDTRELARSVVELYQSSESGHTLELVVPDTAVLVRADASRLEQVLNNLVSNALKYSPAGSRVEVSVRGDGEHVVLAVADQGIGMSPEELQGLFIPFQRAGNAKQRAPGVGLGLSVSRRIIEAHGGRIEVESQPGQGSVFRVHLARVSAGPPRSPVPSGEEEPAEGPGAMH</sequence>
<dbReference type="SUPFAM" id="SSF158472">
    <property type="entry name" value="HAMP domain-like"/>
    <property type="match status" value="1"/>
</dbReference>
<dbReference type="CDD" id="cd00082">
    <property type="entry name" value="HisKA"/>
    <property type="match status" value="1"/>
</dbReference>
<dbReference type="EC" id="2.7.13.3" evidence="3"/>
<dbReference type="Gene3D" id="3.30.565.10">
    <property type="entry name" value="Histidine kinase-like ATPase, C-terminal domain"/>
    <property type="match status" value="1"/>
</dbReference>
<dbReference type="InterPro" id="IPR004358">
    <property type="entry name" value="Sig_transdc_His_kin-like_C"/>
</dbReference>
<evidence type="ECO:0000256" key="4">
    <source>
        <dbReference type="ARBA" id="ARBA00022553"/>
    </source>
</evidence>
<keyword evidence="5" id="KW-0808">Transferase</keyword>
<dbReference type="InterPro" id="IPR003594">
    <property type="entry name" value="HATPase_dom"/>
</dbReference>
<name>A0A410RIU8_CORCK</name>
<dbReference type="RefSeq" id="WP_240672668.1">
    <property type="nucleotide sequence ID" value="NZ_CP034669.1"/>
</dbReference>